<dbReference type="GO" id="GO:0008684">
    <property type="term" value="F:2-oxopent-4-enoate hydratase activity"/>
    <property type="evidence" value="ECO:0007669"/>
    <property type="project" value="TreeGrafter"/>
</dbReference>
<name>A0A0M9X6Z1_9ACTN</name>
<comment type="caution">
    <text evidence="3">The sequence shown here is derived from an EMBL/GenBank/DDBJ whole genome shotgun (WGS) entry which is preliminary data.</text>
</comment>
<dbReference type="InterPro" id="IPR036663">
    <property type="entry name" value="Fumarylacetoacetase_C_sf"/>
</dbReference>
<evidence type="ECO:0000313" key="3">
    <source>
        <dbReference type="EMBL" id="KOT34628.1"/>
    </source>
</evidence>
<dbReference type="GO" id="GO:0005737">
    <property type="term" value="C:cytoplasm"/>
    <property type="evidence" value="ECO:0007669"/>
    <property type="project" value="TreeGrafter"/>
</dbReference>
<dbReference type="AlphaFoldDB" id="A0A0M9X6Z1"/>
<evidence type="ECO:0000259" key="2">
    <source>
        <dbReference type="Pfam" id="PF01557"/>
    </source>
</evidence>
<dbReference type="PANTHER" id="PTHR30143:SF0">
    <property type="entry name" value="2-KETO-4-PENTENOATE HYDRATASE"/>
    <property type="match status" value="1"/>
</dbReference>
<dbReference type="Gene3D" id="3.90.850.10">
    <property type="entry name" value="Fumarylacetoacetase-like, C-terminal domain"/>
    <property type="match status" value="1"/>
</dbReference>
<evidence type="ECO:0000313" key="4">
    <source>
        <dbReference type="Proteomes" id="UP000037773"/>
    </source>
</evidence>
<dbReference type="Proteomes" id="UP000037773">
    <property type="component" value="Unassembled WGS sequence"/>
</dbReference>
<protein>
    <recommendedName>
        <fullName evidence="2">Fumarylacetoacetase-like C-terminal domain-containing protein</fullName>
    </recommendedName>
</protein>
<proteinExistence type="predicted"/>
<sequence length="263" mass="27877">MDEQDDRWIAAAAAALLAAEYERVPIEALTVRRPGLSVETAYRVQEVAVARRTASGVRVVGHKAGVTSRAMQEQMGVDEPDSGVLLDHMVLPAGSALDRCVLMQPRVEAEIAFRLGCDLAGANVGLDEVRAAVKEVFLALEVIDTRFTSWRLTVADSIADNASCARVVTGPMVPLSADMDLAAELLVVSIDGTAVATGEGRAVLGDPLRALTWLAGRLHRSGDGLRAGQLVLAGAVHASLPLEARSTVRARSSHLPPVELHVR</sequence>
<dbReference type="EMBL" id="LGCN01000216">
    <property type="protein sequence ID" value="KOT34628.1"/>
    <property type="molecule type" value="Genomic_DNA"/>
</dbReference>
<evidence type="ECO:0000256" key="1">
    <source>
        <dbReference type="ARBA" id="ARBA00023239"/>
    </source>
</evidence>
<dbReference type="InterPro" id="IPR050772">
    <property type="entry name" value="Hydratase-Decarb/MhpD_sf"/>
</dbReference>
<dbReference type="SUPFAM" id="SSF56529">
    <property type="entry name" value="FAH"/>
    <property type="match status" value="1"/>
</dbReference>
<dbReference type="Pfam" id="PF01557">
    <property type="entry name" value="FAA_hydrolase"/>
    <property type="match status" value="1"/>
</dbReference>
<keyword evidence="1" id="KW-0456">Lyase</keyword>
<dbReference type="OrthoDB" id="9792137at2"/>
<organism evidence="3 4">
    <name type="scientific">Streptomyces caelestis</name>
    <dbReference type="NCBI Taxonomy" id="36816"/>
    <lineage>
        <taxon>Bacteria</taxon>
        <taxon>Bacillati</taxon>
        <taxon>Actinomycetota</taxon>
        <taxon>Actinomycetes</taxon>
        <taxon>Kitasatosporales</taxon>
        <taxon>Streptomycetaceae</taxon>
        <taxon>Streptomyces</taxon>
    </lineage>
</organism>
<dbReference type="PATRIC" id="fig|36816.3.peg.5618"/>
<feature type="domain" description="Fumarylacetoacetase-like C-terminal" evidence="2">
    <location>
        <begin position="102"/>
        <end position="262"/>
    </location>
</feature>
<gene>
    <name evidence="3" type="ORF">ADK41_25975</name>
</gene>
<reference evidence="3 4" key="1">
    <citation type="submission" date="2015-07" db="EMBL/GenBank/DDBJ databases">
        <authorList>
            <person name="Noorani M."/>
        </authorList>
    </citation>
    <scope>NUCLEOTIDE SEQUENCE [LARGE SCALE GENOMIC DNA]</scope>
    <source>
        <strain evidence="3 4">NRRL B-24567</strain>
    </source>
</reference>
<keyword evidence="4" id="KW-1185">Reference proteome</keyword>
<dbReference type="PANTHER" id="PTHR30143">
    <property type="entry name" value="ACID HYDRATASE"/>
    <property type="match status" value="1"/>
</dbReference>
<dbReference type="InterPro" id="IPR011234">
    <property type="entry name" value="Fumarylacetoacetase-like_C"/>
</dbReference>
<dbReference type="RefSeq" id="WP_030832950.1">
    <property type="nucleotide sequence ID" value="NZ_JBFBKA010000001.1"/>
</dbReference>
<accession>A0A0M9X6Z1</accession>